<feature type="non-terminal residue" evidence="1">
    <location>
        <position position="1"/>
    </location>
</feature>
<name>A0A2K3KMR8_TRIPR</name>
<gene>
    <name evidence="1" type="ORF">L195_g063597</name>
</gene>
<dbReference type="EMBL" id="ASHM01212593">
    <property type="protein sequence ID" value="PNX67608.1"/>
    <property type="molecule type" value="Genomic_DNA"/>
</dbReference>
<comment type="caution">
    <text evidence="1">The sequence shown here is derived from an EMBL/GenBank/DDBJ whole genome shotgun (WGS) entry which is preliminary data.</text>
</comment>
<accession>A0A2K3KMR8</accession>
<dbReference type="AlphaFoldDB" id="A0A2K3KMR8"/>
<evidence type="ECO:0000313" key="2">
    <source>
        <dbReference type="Proteomes" id="UP000236291"/>
    </source>
</evidence>
<sequence>EVELNMHKEEIKEMRVELSMHKKVLNLVKHDAARFQKGFTELVDLSNQTMDELPQRLRMAEIELPFFNAPEGIRSLMG</sequence>
<dbReference type="Proteomes" id="UP000236291">
    <property type="component" value="Unassembled WGS sequence"/>
</dbReference>
<proteinExistence type="predicted"/>
<reference evidence="1 2" key="2">
    <citation type="journal article" date="2017" name="Front. Plant Sci.">
        <title>Gene Classification and Mining of Molecular Markers Useful in Red Clover (Trifolium pratense) Breeding.</title>
        <authorList>
            <person name="Istvanek J."/>
            <person name="Dluhosova J."/>
            <person name="Dluhos P."/>
            <person name="Patkova L."/>
            <person name="Nedelnik J."/>
            <person name="Repkova J."/>
        </authorList>
    </citation>
    <scope>NUCLEOTIDE SEQUENCE [LARGE SCALE GENOMIC DNA]</scope>
    <source>
        <strain evidence="2">cv. Tatra</strain>
        <tissue evidence="1">Young leaves</tissue>
    </source>
</reference>
<reference evidence="1 2" key="1">
    <citation type="journal article" date="2014" name="Am. J. Bot.">
        <title>Genome assembly and annotation for red clover (Trifolium pratense; Fabaceae).</title>
        <authorList>
            <person name="Istvanek J."/>
            <person name="Jaros M."/>
            <person name="Krenek A."/>
            <person name="Repkova J."/>
        </authorList>
    </citation>
    <scope>NUCLEOTIDE SEQUENCE [LARGE SCALE GENOMIC DNA]</scope>
    <source>
        <strain evidence="2">cv. Tatra</strain>
        <tissue evidence="1">Young leaves</tissue>
    </source>
</reference>
<evidence type="ECO:0000313" key="1">
    <source>
        <dbReference type="EMBL" id="PNX67608.1"/>
    </source>
</evidence>
<organism evidence="1 2">
    <name type="scientific">Trifolium pratense</name>
    <name type="common">Red clover</name>
    <dbReference type="NCBI Taxonomy" id="57577"/>
    <lineage>
        <taxon>Eukaryota</taxon>
        <taxon>Viridiplantae</taxon>
        <taxon>Streptophyta</taxon>
        <taxon>Embryophyta</taxon>
        <taxon>Tracheophyta</taxon>
        <taxon>Spermatophyta</taxon>
        <taxon>Magnoliopsida</taxon>
        <taxon>eudicotyledons</taxon>
        <taxon>Gunneridae</taxon>
        <taxon>Pentapetalae</taxon>
        <taxon>rosids</taxon>
        <taxon>fabids</taxon>
        <taxon>Fabales</taxon>
        <taxon>Fabaceae</taxon>
        <taxon>Papilionoideae</taxon>
        <taxon>50 kb inversion clade</taxon>
        <taxon>NPAAA clade</taxon>
        <taxon>Hologalegina</taxon>
        <taxon>IRL clade</taxon>
        <taxon>Trifolieae</taxon>
        <taxon>Trifolium</taxon>
    </lineage>
</organism>
<feature type="non-terminal residue" evidence="1">
    <location>
        <position position="78"/>
    </location>
</feature>
<protein>
    <submittedName>
        <fullName evidence="1">Uncharacterized protein</fullName>
    </submittedName>
</protein>